<proteinExistence type="predicted"/>
<accession>A0ABR3JPN7</accession>
<name>A0ABR3JPN7_9AGAR</name>
<gene>
    <name evidence="2" type="ORF">HGRIS_001219</name>
</gene>
<evidence type="ECO:0000313" key="2">
    <source>
        <dbReference type="EMBL" id="KAL0957420.1"/>
    </source>
</evidence>
<reference evidence="3" key="1">
    <citation type="submission" date="2024-06" db="EMBL/GenBank/DDBJ databases">
        <title>Multi-omics analyses provide insights into the biosynthesis of the anticancer antibiotic pleurotin in Hohenbuehelia grisea.</title>
        <authorList>
            <person name="Weaver J.A."/>
            <person name="Alberti F."/>
        </authorList>
    </citation>
    <scope>NUCLEOTIDE SEQUENCE [LARGE SCALE GENOMIC DNA]</scope>
    <source>
        <strain evidence="3">T-177</strain>
    </source>
</reference>
<organism evidence="2 3">
    <name type="scientific">Hohenbuehelia grisea</name>
    <dbReference type="NCBI Taxonomy" id="104357"/>
    <lineage>
        <taxon>Eukaryota</taxon>
        <taxon>Fungi</taxon>
        <taxon>Dikarya</taxon>
        <taxon>Basidiomycota</taxon>
        <taxon>Agaricomycotina</taxon>
        <taxon>Agaricomycetes</taxon>
        <taxon>Agaricomycetidae</taxon>
        <taxon>Agaricales</taxon>
        <taxon>Pleurotineae</taxon>
        <taxon>Pleurotaceae</taxon>
        <taxon>Hohenbuehelia</taxon>
    </lineage>
</organism>
<sequence length="596" mass="65734">MKSLFTKAAAQPVPKNRQEAINQGYTILKPTDWLFIRDVDGPGDGKDDHYASHGIGRQEFSENFIHFAERVRDEALGPQELMTADKAVRKQGTSEFIGGIQFERSPRVNTVAGTSRSYTCGVSYQIPKSMEAPCAGSQLNGDPLDEHLVLRSNLTRVGTEAAATLMATLPQEDQYLLKSHAELMNVARVGSDTNFCFPTVQFNVASPSANANAGSIDPGSKTKAENSQECHSNTGALFHEAQGQFSDLHCDVADTPVTNTVLFNISKPHPDIDPQDDLFYLPEFGVAWEMAEFTAISFSGLFWHSGRLPGYCSPRTSDEVFYRLALVMYPKEALLCGTSSVAFAALPGYKSKDIPEMRKGQDQHRDQQPLIRIPFELRDPRNWGLPTREACNQATYIADGLAIMPPMSYLNMISRCFALLIASIISQSPPDRLLRFNRQQFLSSFSMNIDGERIQAEDHELAPGWNDEDTAPGSIYTDIPTDLKQLESSWNADKPTSPPFVNKAAVDLQEKFDALRVKRASFIPLCVMASALAGNEVGGTPAIRRAIVRKVKNDPSDSVGTKHHRPGKGYPEVPEVPTKRFCKGKGKPMGQDSTRV</sequence>
<comment type="caution">
    <text evidence="2">The sequence shown here is derived from an EMBL/GenBank/DDBJ whole genome shotgun (WGS) entry which is preliminary data.</text>
</comment>
<protein>
    <submittedName>
        <fullName evidence="2">Uncharacterized protein</fullName>
    </submittedName>
</protein>
<dbReference type="EMBL" id="JASNQZ010000005">
    <property type="protein sequence ID" value="KAL0957420.1"/>
    <property type="molecule type" value="Genomic_DNA"/>
</dbReference>
<evidence type="ECO:0000256" key="1">
    <source>
        <dbReference type="SAM" id="MobiDB-lite"/>
    </source>
</evidence>
<evidence type="ECO:0000313" key="3">
    <source>
        <dbReference type="Proteomes" id="UP001556367"/>
    </source>
</evidence>
<feature type="region of interest" description="Disordered" evidence="1">
    <location>
        <begin position="552"/>
        <end position="596"/>
    </location>
</feature>
<keyword evidence="3" id="KW-1185">Reference proteome</keyword>
<feature type="region of interest" description="Disordered" evidence="1">
    <location>
        <begin position="208"/>
        <end position="227"/>
    </location>
</feature>
<dbReference type="Proteomes" id="UP001556367">
    <property type="component" value="Unassembled WGS sequence"/>
</dbReference>